<organism evidence="1 2">
    <name type="scientific">Cyprinus carpio</name>
    <name type="common">Common carp</name>
    <dbReference type="NCBI Taxonomy" id="7962"/>
    <lineage>
        <taxon>Eukaryota</taxon>
        <taxon>Metazoa</taxon>
        <taxon>Chordata</taxon>
        <taxon>Craniata</taxon>
        <taxon>Vertebrata</taxon>
        <taxon>Euteleostomi</taxon>
        <taxon>Actinopterygii</taxon>
        <taxon>Neopterygii</taxon>
        <taxon>Teleostei</taxon>
        <taxon>Ostariophysi</taxon>
        <taxon>Cypriniformes</taxon>
        <taxon>Cyprinidae</taxon>
        <taxon>Cyprininae</taxon>
        <taxon>Cyprinus</taxon>
    </lineage>
</organism>
<dbReference type="InterPro" id="IPR014752">
    <property type="entry name" value="Arrestin-like_C"/>
</dbReference>
<reference evidence="1" key="1">
    <citation type="submission" date="2025-08" db="UniProtKB">
        <authorList>
            <consortium name="Ensembl"/>
        </authorList>
    </citation>
    <scope>IDENTIFICATION</scope>
</reference>
<name>A0A8C2BYD8_CYPCA</name>
<accession>A0A8C2BYD8</accession>
<proteinExistence type="predicted"/>
<protein>
    <submittedName>
        <fullName evidence="1">Uncharacterized protein</fullName>
    </submittedName>
</protein>
<dbReference type="AlphaFoldDB" id="A0A8C2BYD8"/>
<evidence type="ECO:0000313" key="1">
    <source>
        <dbReference type="Ensembl" id="ENSCCRP00020003211.1"/>
    </source>
</evidence>
<dbReference type="Ensembl" id="ENSCCRT00020003722.1">
    <property type="protein sequence ID" value="ENSCCRP00020003211.1"/>
    <property type="gene ID" value="ENSCCRG00020001874.1"/>
</dbReference>
<dbReference type="Gene3D" id="2.60.40.640">
    <property type="match status" value="1"/>
</dbReference>
<evidence type="ECO:0000313" key="2">
    <source>
        <dbReference type="Proteomes" id="UP000694701"/>
    </source>
</evidence>
<dbReference type="Proteomes" id="UP000694701">
    <property type="component" value="Unplaced"/>
</dbReference>
<sequence length="104" mass="11631">LHYVEHQYIICFSSNTLFFISSPGESIPIYALTENRPSRIVVQKAVVYQIQTYTSKGNVVMSDTSSRWNGNTLKIPPVSPSILNSGILRVENLLAVSKNVMMII</sequence>